<comment type="caution">
    <text evidence="1">The sequence shown here is derived from an EMBL/GenBank/DDBJ whole genome shotgun (WGS) entry which is preliminary data.</text>
</comment>
<dbReference type="EMBL" id="VIEB01000649">
    <property type="protein sequence ID" value="TQD84125.1"/>
    <property type="molecule type" value="Genomic_DNA"/>
</dbReference>
<proteinExistence type="predicted"/>
<organism evidence="1 2">
    <name type="scientific">Malus baccata</name>
    <name type="common">Siberian crab apple</name>
    <name type="synonym">Pyrus baccata</name>
    <dbReference type="NCBI Taxonomy" id="106549"/>
    <lineage>
        <taxon>Eukaryota</taxon>
        <taxon>Viridiplantae</taxon>
        <taxon>Streptophyta</taxon>
        <taxon>Embryophyta</taxon>
        <taxon>Tracheophyta</taxon>
        <taxon>Spermatophyta</taxon>
        <taxon>Magnoliopsida</taxon>
        <taxon>eudicotyledons</taxon>
        <taxon>Gunneridae</taxon>
        <taxon>Pentapetalae</taxon>
        <taxon>rosids</taxon>
        <taxon>fabids</taxon>
        <taxon>Rosales</taxon>
        <taxon>Rosaceae</taxon>
        <taxon>Amygdaloideae</taxon>
        <taxon>Maleae</taxon>
        <taxon>Malus</taxon>
    </lineage>
</organism>
<gene>
    <name evidence="1" type="ORF">C1H46_030325</name>
</gene>
<sequence>MRRRSSAVRAPVALISQRALLNAEGLYRRRCAYRQWPETTVSAVLLASGSGLRFRAAASLTYHAREHLCLLGPQWHADKGPLSPSSGFTRAVGCPPLNRFQTILSAPTWVTSSRD</sequence>
<accession>A0A540LCC4</accession>
<reference evidence="1 2" key="1">
    <citation type="journal article" date="2019" name="G3 (Bethesda)">
        <title>Sequencing of a Wild Apple (Malus baccata) Genome Unravels the Differences Between Cultivated and Wild Apple Species Regarding Disease Resistance and Cold Tolerance.</title>
        <authorList>
            <person name="Chen X."/>
        </authorList>
    </citation>
    <scope>NUCLEOTIDE SEQUENCE [LARGE SCALE GENOMIC DNA]</scope>
    <source>
        <strain evidence="2">cv. Shandingzi</strain>
        <tissue evidence="1">Leaves</tissue>
    </source>
</reference>
<evidence type="ECO:0000313" key="2">
    <source>
        <dbReference type="Proteomes" id="UP000315295"/>
    </source>
</evidence>
<dbReference type="AlphaFoldDB" id="A0A540LCC4"/>
<dbReference type="Proteomes" id="UP000315295">
    <property type="component" value="Unassembled WGS sequence"/>
</dbReference>
<keyword evidence="2" id="KW-1185">Reference proteome</keyword>
<name>A0A540LCC4_MALBA</name>
<protein>
    <submittedName>
        <fullName evidence="1">Uncharacterized protein</fullName>
    </submittedName>
</protein>
<evidence type="ECO:0000313" key="1">
    <source>
        <dbReference type="EMBL" id="TQD84125.1"/>
    </source>
</evidence>